<dbReference type="EMBL" id="RSCE01000010">
    <property type="protein sequence ID" value="RSH79376.1"/>
    <property type="molecule type" value="Genomic_DNA"/>
</dbReference>
<gene>
    <name evidence="2" type="ORF">EHS24_001418</name>
</gene>
<protein>
    <submittedName>
        <fullName evidence="2">Uncharacterized protein</fullName>
    </submittedName>
</protein>
<dbReference type="AlphaFoldDB" id="A0A427XKK2"/>
<feature type="compositionally biased region" description="Acidic residues" evidence="1">
    <location>
        <begin position="318"/>
        <end position="327"/>
    </location>
</feature>
<proteinExistence type="predicted"/>
<dbReference type="OrthoDB" id="5407799at2759"/>
<accession>A0A427XKK2</accession>
<keyword evidence="3" id="KW-1185">Reference proteome</keyword>
<comment type="caution">
    <text evidence="2">The sequence shown here is derived from an EMBL/GenBank/DDBJ whole genome shotgun (WGS) entry which is preliminary data.</text>
</comment>
<organism evidence="2 3">
    <name type="scientific">Apiotrichum porosum</name>
    <dbReference type="NCBI Taxonomy" id="105984"/>
    <lineage>
        <taxon>Eukaryota</taxon>
        <taxon>Fungi</taxon>
        <taxon>Dikarya</taxon>
        <taxon>Basidiomycota</taxon>
        <taxon>Agaricomycotina</taxon>
        <taxon>Tremellomycetes</taxon>
        <taxon>Trichosporonales</taxon>
        <taxon>Trichosporonaceae</taxon>
        <taxon>Apiotrichum</taxon>
    </lineage>
</organism>
<feature type="region of interest" description="Disordered" evidence="1">
    <location>
        <begin position="67"/>
        <end position="99"/>
    </location>
</feature>
<dbReference type="RefSeq" id="XP_028474523.1">
    <property type="nucleotide sequence ID" value="XM_028617216.1"/>
</dbReference>
<feature type="region of interest" description="Disordered" evidence="1">
    <location>
        <begin position="134"/>
        <end position="327"/>
    </location>
</feature>
<dbReference type="GeneID" id="39585961"/>
<reference evidence="2 3" key="1">
    <citation type="submission" date="2018-11" db="EMBL/GenBank/DDBJ databases">
        <title>Genome sequence of Apiotrichum porosum DSM 27194.</title>
        <authorList>
            <person name="Aliyu H."/>
            <person name="Gorte O."/>
            <person name="Ochsenreither K."/>
        </authorList>
    </citation>
    <scope>NUCLEOTIDE SEQUENCE [LARGE SCALE GENOMIC DNA]</scope>
    <source>
        <strain evidence="2 3">DSM 27194</strain>
    </source>
</reference>
<evidence type="ECO:0000256" key="1">
    <source>
        <dbReference type="SAM" id="MobiDB-lite"/>
    </source>
</evidence>
<evidence type="ECO:0000313" key="2">
    <source>
        <dbReference type="EMBL" id="RSH79376.1"/>
    </source>
</evidence>
<dbReference type="STRING" id="105984.A0A427XKK2"/>
<feature type="compositionally biased region" description="Low complexity" evidence="1">
    <location>
        <begin position="215"/>
        <end position="254"/>
    </location>
</feature>
<dbReference type="Proteomes" id="UP000279236">
    <property type="component" value="Unassembled WGS sequence"/>
</dbReference>
<evidence type="ECO:0000313" key="3">
    <source>
        <dbReference type="Proteomes" id="UP000279236"/>
    </source>
</evidence>
<feature type="region of interest" description="Disordered" evidence="1">
    <location>
        <begin position="13"/>
        <end position="38"/>
    </location>
</feature>
<sequence length="327" mass="33775">MPDEDDIFARFAALRSPPSHAPESPTAAAAAAAKNADVDDERLARIAGGDLGGEDVGDDEVEKLMAQLRDSRAPDEGYGAGGGTRGTATGTGINDDPNVRDLQTYARANASGEGALHDEAAAALAAAMGTDMDRDRAGAAGRGQAGSTEHYDVSGFSSNLPEPEESEEDIISRALAEASLERHNYESFTPPEGTSWPPKGNMRLPPPPTVPVINAAVAPTTSTAPGTGADPFSDLPGLPSLPALPALPSLPSLPTFESDDADVDPDSKARMDALMGLKGPSIFPNTPSKAPTKKDDALGPPPRAPGQGWNIPGYVDARDDDLDSWCS</sequence>
<name>A0A427XKK2_9TREE</name>